<protein>
    <submittedName>
        <fullName evidence="2">Uncharacterized protein</fullName>
    </submittedName>
</protein>
<keyword evidence="1" id="KW-0812">Transmembrane</keyword>
<keyword evidence="3" id="KW-1185">Reference proteome</keyword>
<evidence type="ECO:0000313" key="3">
    <source>
        <dbReference type="Proteomes" id="UP001244640"/>
    </source>
</evidence>
<gene>
    <name evidence="2" type="ORF">QE382_004088</name>
</gene>
<reference evidence="2 3" key="1">
    <citation type="submission" date="2023-07" db="EMBL/GenBank/DDBJ databases">
        <title>Functional and genomic diversity of the sorghum phyllosphere microbiome.</title>
        <authorList>
            <person name="Shade A."/>
        </authorList>
    </citation>
    <scope>NUCLEOTIDE SEQUENCE [LARGE SCALE GENOMIC DNA]</scope>
    <source>
        <strain evidence="2 3">SORGH_AS_0892</strain>
    </source>
</reference>
<organism evidence="2 3">
    <name type="scientific">Sphingobacterium zeae</name>
    <dbReference type="NCBI Taxonomy" id="1776859"/>
    <lineage>
        <taxon>Bacteria</taxon>
        <taxon>Pseudomonadati</taxon>
        <taxon>Bacteroidota</taxon>
        <taxon>Sphingobacteriia</taxon>
        <taxon>Sphingobacteriales</taxon>
        <taxon>Sphingobacteriaceae</taxon>
        <taxon>Sphingobacterium</taxon>
    </lineage>
</organism>
<name>A0ABU0UBA3_9SPHI</name>
<comment type="caution">
    <text evidence="2">The sequence shown here is derived from an EMBL/GenBank/DDBJ whole genome shotgun (WGS) entry which is preliminary data.</text>
</comment>
<evidence type="ECO:0000313" key="2">
    <source>
        <dbReference type="EMBL" id="MDQ1152104.1"/>
    </source>
</evidence>
<dbReference type="EMBL" id="JAUTBA010000001">
    <property type="protein sequence ID" value="MDQ1152104.1"/>
    <property type="molecule type" value="Genomic_DNA"/>
</dbReference>
<evidence type="ECO:0000256" key="1">
    <source>
        <dbReference type="SAM" id="Phobius"/>
    </source>
</evidence>
<proteinExistence type="predicted"/>
<dbReference type="Proteomes" id="UP001244640">
    <property type="component" value="Unassembled WGS sequence"/>
</dbReference>
<keyword evidence="1" id="KW-0472">Membrane</keyword>
<sequence>MHYNQIHFTNRSSAQLYKNYMSIATTLVKKLALEQRQDILCEINSHIFEALQQQFPQQLIQDTTPMQLEDILEKLGLPATFILEMVSSASLGQAVAPSTEPTSLLQIPIMLARAIVNLVYYTTYTLMLIAIFLVVAKFVDPQGVGFFYAPNKFFIFGKLILQHEEAIRYEQLGNYFIPVLLFIIIGLYYSSTLILKIKKSIYHKL</sequence>
<feature type="transmembrane region" description="Helical" evidence="1">
    <location>
        <begin position="118"/>
        <end position="139"/>
    </location>
</feature>
<keyword evidence="1" id="KW-1133">Transmembrane helix</keyword>
<feature type="transmembrane region" description="Helical" evidence="1">
    <location>
        <begin position="175"/>
        <end position="195"/>
    </location>
</feature>
<accession>A0ABU0UBA3</accession>